<feature type="region of interest" description="Disordered" evidence="7">
    <location>
        <begin position="1"/>
        <end position="20"/>
    </location>
</feature>
<evidence type="ECO:0000313" key="8">
    <source>
        <dbReference type="EMBL" id="SCU70340.1"/>
    </source>
</evidence>
<keyword evidence="3" id="KW-0813">Transport</keyword>
<evidence type="ECO:0000256" key="5">
    <source>
        <dbReference type="ARBA" id="ARBA00022927"/>
    </source>
</evidence>
<dbReference type="GO" id="GO:0005771">
    <property type="term" value="C:multivesicular body"/>
    <property type="evidence" value="ECO:0007669"/>
    <property type="project" value="TreeGrafter"/>
</dbReference>
<comment type="subcellular location">
    <subcellularLocation>
        <location evidence="1">Endosome membrane</location>
    </subcellularLocation>
</comment>
<evidence type="ECO:0000256" key="3">
    <source>
        <dbReference type="ARBA" id="ARBA00022448"/>
    </source>
</evidence>
<reference evidence="8" key="1">
    <citation type="submission" date="2016-09" db="EMBL/GenBank/DDBJ databases">
        <authorList>
            <person name="Hebert L."/>
            <person name="Moumen B."/>
        </authorList>
    </citation>
    <scope>NUCLEOTIDE SEQUENCE [LARGE SCALE GENOMIC DNA]</scope>
    <source>
        <strain evidence="8">OVI</strain>
    </source>
</reference>
<dbReference type="VEuPathDB" id="TriTrypDB:TEOVI_000191300"/>
<evidence type="ECO:0000256" key="7">
    <source>
        <dbReference type="SAM" id="MobiDB-lite"/>
    </source>
</evidence>
<dbReference type="Proteomes" id="UP000195570">
    <property type="component" value="Unassembled WGS sequence"/>
</dbReference>
<dbReference type="PANTHER" id="PTHR22761:SF5">
    <property type="entry name" value="CHARGED MULTIVESICULAR BODY PROTEIN 6"/>
    <property type="match status" value="1"/>
</dbReference>
<keyword evidence="4" id="KW-0967">Endosome</keyword>
<feature type="compositionally biased region" description="Polar residues" evidence="7">
    <location>
        <begin position="1"/>
        <end position="18"/>
    </location>
</feature>
<gene>
    <name evidence="8" type="ORF">TEOVI_000191300</name>
</gene>
<keyword evidence="9" id="KW-1185">Reference proteome</keyword>
<dbReference type="InterPro" id="IPR005024">
    <property type="entry name" value="Snf7_fam"/>
</dbReference>
<sequence>MGNNGSSTVRPPASQTKRQGAVITSLDRVQLELKLQRDKIMAAIRKYERAAEGEHVRAAELLRNGKRELALYCLKRRKAQMSQITLVTSMLENVERLICTVEFAQIEREVVEALKCGKDELSKLNAILNMDDVLELMDSTADVVEESKQINEILAQQLVVYDESELLSELCSAEGQVSDLTSLKSMVVPVSQLPSEQRVRERATLEDDERVRLAA</sequence>
<dbReference type="GO" id="GO:0015031">
    <property type="term" value="P:protein transport"/>
    <property type="evidence" value="ECO:0007669"/>
    <property type="project" value="UniProtKB-KW"/>
</dbReference>
<dbReference type="RefSeq" id="XP_067081170.1">
    <property type="nucleotide sequence ID" value="XM_067225069.1"/>
</dbReference>
<evidence type="ECO:0000256" key="1">
    <source>
        <dbReference type="ARBA" id="ARBA00004608"/>
    </source>
</evidence>
<dbReference type="GO" id="GO:0006900">
    <property type="term" value="P:vesicle budding from membrane"/>
    <property type="evidence" value="ECO:0007669"/>
    <property type="project" value="TreeGrafter"/>
</dbReference>
<dbReference type="EMBL" id="CZPT02001418">
    <property type="protein sequence ID" value="SCU70340.1"/>
    <property type="molecule type" value="Genomic_DNA"/>
</dbReference>
<comment type="caution">
    <text evidence="8">The sequence shown here is derived from an EMBL/GenBank/DDBJ whole genome shotgun (WGS) entry which is preliminary data.</text>
</comment>
<evidence type="ECO:0000256" key="4">
    <source>
        <dbReference type="ARBA" id="ARBA00022753"/>
    </source>
</evidence>
<keyword evidence="6" id="KW-0472">Membrane</keyword>
<evidence type="ECO:0000313" key="9">
    <source>
        <dbReference type="Proteomes" id="UP000195570"/>
    </source>
</evidence>
<dbReference type="PANTHER" id="PTHR22761">
    <property type="entry name" value="CHARGED MULTIVESICULAR BODY PROTEIN"/>
    <property type="match status" value="1"/>
</dbReference>
<dbReference type="AlphaFoldDB" id="A0A1G4ID85"/>
<proteinExistence type="inferred from homology"/>
<dbReference type="GO" id="GO:0000815">
    <property type="term" value="C:ESCRT III complex"/>
    <property type="evidence" value="ECO:0007669"/>
    <property type="project" value="TreeGrafter"/>
</dbReference>
<organism evidence="8 9">
    <name type="scientific">Trypanosoma equiperdum</name>
    <dbReference type="NCBI Taxonomy" id="5694"/>
    <lineage>
        <taxon>Eukaryota</taxon>
        <taxon>Discoba</taxon>
        <taxon>Euglenozoa</taxon>
        <taxon>Kinetoplastea</taxon>
        <taxon>Metakinetoplastina</taxon>
        <taxon>Trypanosomatida</taxon>
        <taxon>Trypanosomatidae</taxon>
        <taxon>Trypanosoma</taxon>
    </lineage>
</organism>
<dbReference type="SMR" id="A0A1G4ID85"/>
<dbReference type="GeneID" id="92375853"/>
<evidence type="ECO:0000256" key="6">
    <source>
        <dbReference type="ARBA" id="ARBA00023136"/>
    </source>
</evidence>
<comment type="similarity">
    <text evidence="2">Belongs to the SNF7 family.</text>
</comment>
<protein>
    <submittedName>
        <fullName evidence="8">Snf7, putative</fullName>
    </submittedName>
</protein>
<keyword evidence="5" id="KW-0653">Protein transport</keyword>
<evidence type="ECO:0000256" key="2">
    <source>
        <dbReference type="ARBA" id="ARBA00006190"/>
    </source>
</evidence>
<name>A0A1G4ID85_TRYEQ</name>
<dbReference type="GO" id="GO:0032511">
    <property type="term" value="P:late endosome to vacuole transport via multivesicular body sorting pathway"/>
    <property type="evidence" value="ECO:0007669"/>
    <property type="project" value="TreeGrafter"/>
</dbReference>
<dbReference type="Pfam" id="PF03357">
    <property type="entry name" value="Snf7"/>
    <property type="match status" value="1"/>
</dbReference>
<accession>A0A1G4ID85</accession>